<evidence type="ECO:0000313" key="7">
    <source>
        <dbReference type="EMBL" id="KAJ3439041.1"/>
    </source>
</evidence>
<dbReference type="GO" id="GO:0005524">
    <property type="term" value="F:ATP binding"/>
    <property type="evidence" value="ECO:0007669"/>
    <property type="project" value="UniProtKB-KW"/>
</dbReference>
<feature type="compositionally biased region" description="Acidic residues" evidence="6">
    <location>
        <begin position="649"/>
        <end position="682"/>
    </location>
</feature>
<dbReference type="Gene3D" id="1.20.1270.10">
    <property type="match status" value="1"/>
</dbReference>
<comment type="caution">
    <text evidence="7">The sequence shown here is derived from an EMBL/GenBank/DDBJ whole genome shotgun (WGS) entry which is preliminary data.</text>
</comment>
<evidence type="ECO:0000256" key="6">
    <source>
        <dbReference type="SAM" id="MobiDB-lite"/>
    </source>
</evidence>
<dbReference type="Gene3D" id="3.30.420.40">
    <property type="match status" value="3"/>
</dbReference>
<dbReference type="EMBL" id="JANTQA010000032">
    <property type="protein sequence ID" value="KAJ3439041.1"/>
    <property type="molecule type" value="Genomic_DNA"/>
</dbReference>
<dbReference type="InterPro" id="IPR013126">
    <property type="entry name" value="Hsp_70_fam"/>
</dbReference>
<feature type="compositionally biased region" description="Acidic residues" evidence="6">
    <location>
        <begin position="142"/>
        <end position="173"/>
    </location>
</feature>
<dbReference type="CDD" id="cd10230">
    <property type="entry name" value="ASKHA_NBD_HSP70_HYOU1"/>
    <property type="match status" value="1"/>
</dbReference>
<dbReference type="GO" id="GO:0005788">
    <property type="term" value="C:endoplasmic reticulum lumen"/>
    <property type="evidence" value="ECO:0007669"/>
    <property type="project" value="UniProtKB-SubCell"/>
</dbReference>
<dbReference type="AlphaFoldDB" id="A0AAV7ZD20"/>
<dbReference type="InterPro" id="IPR043129">
    <property type="entry name" value="ATPase_NBD"/>
</dbReference>
<evidence type="ECO:0000256" key="4">
    <source>
        <dbReference type="ARBA" id="ARBA00022840"/>
    </source>
</evidence>
<name>A0AAV7ZD20_9EUKA</name>
<dbReference type="Proteomes" id="UP001146793">
    <property type="component" value="Unassembled WGS sequence"/>
</dbReference>
<evidence type="ECO:0000313" key="8">
    <source>
        <dbReference type="Proteomes" id="UP001146793"/>
    </source>
</evidence>
<dbReference type="GO" id="GO:0034663">
    <property type="term" value="C:endoplasmic reticulum chaperone complex"/>
    <property type="evidence" value="ECO:0007669"/>
    <property type="project" value="TreeGrafter"/>
</dbReference>
<dbReference type="PANTHER" id="PTHR45639">
    <property type="entry name" value="HSC70CB, ISOFORM G-RELATED"/>
    <property type="match status" value="1"/>
</dbReference>
<feature type="compositionally biased region" description="Basic and acidic residues" evidence="6">
    <location>
        <begin position="626"/>
        <end position="648"/>
    </location>
</feature>
<evidence type="ECO:0000256" key="2">
    <source>
        <dbReference type="ARBA" id="ARBA00022729"/>
    </source>
</evidence>
<evidence type="ECO:0000256" key="3">
    <source>
        <dbReference type="ARBA" id="ARBA00022741"/>
    </source>
</evidence>
<feature type="region of interest" description="Disordered" evidence="6">
    <location>
        <begin position="139"/>
        <end position="178"/>
    </location>
</feature>
<protein>
    <submittedName>
        <fullName evidence="7">Hypoxia up-regulated protein</fullName>
    </submittedName>
</protein>
<dbReference type="Gene3D" id="3.90.640.10">
    <property type="entry name" value="Actin, Chain A, domain 4"/>
    <property type="match status" value="1"/>
</dbReference>
<keyword evidence="4" id="KW-0067">ATP-binding</keyword>
<dbReference type="InterPro" id="IPR029048">
    <property type="entry name" value="HSP70_C_sf"/>
</dbReference>
<keyword evidence="3" id="KW-0547">Nucleotide-binding</keyword>
<dbReference type="SUPFAM" id="SSF53067">
    <property type="entry name" value="Actin-like ATPase domain"/>
    <property type="match status" value="2"/>
</dbReference>
<dbReference type="Pfam" id="PF00012">
    <property type="entry name" value="HSP70"/>
    <property type="match status" value="2"/>
</dbReference>
<dbReference type="PANTHER" id="PTHR45639:SF3">
    <property type="entry name" value="HYPOXIA UP-REGULATED PROTEIN 1"/>
    <property type="match status" value="1"/>
</dbReference>
<keyword evidence="5" id="KW-0143">Chaperone</keyword>
<evidence type="ECO:0000256" key="1">
    <source>
        <dbReference type="ARBA" id="ARBA00004319"/>
    </source>
</evidence>
<dbReference type="GO" id="GO:0140662">
    <property type="term" value="F:ATP-dependent protein folding chaperone"/>
    <property type="evidence" value="ECO:0007669"/>
    <property type="project" value="InterPro"/>
</dbReference>
<dbReference type="InterPro" id="IPR018181">
    <property type="entry name" value="Heat_shock_70_CS"/>
</dbReference>
<keyword evidence="2" id="KW-0732">Signal</keyword>
<feature type="region of interest" description="Disordered" evidence="6">
    <location>
        <begin position="1037"/>
        <end position="1082"/>
    </location>
</feature>
<sequence length="1082" mass="126912">MKKQEILTLCIVFSLFTFLLNCAVVGIDLGSDSIKVSVKDHGKQLQIALNSASQRKTRSAIAFLEGERLFGKEAEFVSIKKPEYSLMNLKSLIGATKETISEIPFPIAQEMVFDPNDGSLLSLTFNDENNLFGLCKKKNEEQQQEEEEEQEAVEKEEQEIEQEKKEEEEEEEEKECKFELKPEEILAMMFNQAKRISNDFLQLTHSRKIKDCVLTVPSYYGERERQSILDAAKLANLNVLSLMNDHSAFSMKYTMNQLTSLKENESRNVILIDVGSGSTTVSIFNVKSITKPTMIKGKNRTAGIVTVKGVSWDKGLSGETLDKRILEYLLDKFDKENGNKFPIGQYEQSIRECKSSIGKIKTRIPGWKHILSVNNKAFIHIDSLIGGVDWSSEISRQELEEIGKDLWKRISIPISSAIERSGLLKEEIDQIELAGGSVRIPSIQKEISNYFNNELELRKSINFDEGATLGAGLLASSLSAQFRVTDIEVKDIQMHDIYVKYQKFDKKTQENVEKEYLVFSQNDQIPSSKKLKVRDFNDTFKISIFQDIKMKEKLFEVNFSNLDQILIDYDLNETAKTSPLLTLSLKIDQNGFVNVKDSKLIFVPNEKIIQEIEVEENKEIVIEDRNLEKDDENKDDEKEQEKKEREEKEEKEEKEEEEEEEEKEKEEEVEEEVGEEEEEEEEFLNRIYDWNDKDDKRIVDLMDNLKIEYFGKQKFSHKEMKSSKKIIKHFEKLDKENQKKLNIKNELESKIYDLLDKMNYEMEEEMKKFSLEEDYNNLRTILNDAQDWLYEEGMEKTTKYSEFKKQISKIKKNSEPILSRIKEFQERPEAIESLKYILNENMEEILKLNQTLYYVAEKDVKGFMELWNKTKVWLEDKIKSQNEKQDWEDPVFTVSEIKDREGRIKNKINSIKKKPKIKPTKYDFMNGKLITLLDSNPKSLKKYYITKLIWKEKKIWIIENEISKLVEGITEIEDEEIKERIEKQITEKTEKIEKLKERIIEINQKLIDVENEKNEKDKKTPKDFNINDLTEEELLEFAKEFENEQEKEEESSEEEKQGEEGNVDGERKKEEKEKFTNKKDEL</sequence>
<organism evidence="7 8">
    <name type="scientific">Anaeramoeba flamelloides</name>
    <dbReference type="NCBI Taxonomy" id="1746091"/>
    <lineage>
        <taxon>Eukaryota</taxon>
        <taxon>Metamonada</taxon>
        <taxon>Anaeramoebidae</taxon>
        <taxon>Anaeramoeba</taxon>
    </lineage>
</organism>
<dbReference type="SUPFAM" id="SSF100934">
    <property type="entry name" value="Heat shock protein 70kD (HSP70), C-terminal subdomain"/>
    <property type="match status" value="1"/>
</dbReference>
<gene>
    <name evidence="7" type="ORF">M0812_15058</name>
</gene>
<dbReference type="PROSITE" id="PS00329">
    <property type="entry name" value="HSP70_2"/>
    <property type="match status" value="1"/>
</dbReference>
<comment type="subcellular location">
    <subcellularLocation>
        <location evidence="1">Endoplasmic reticulum lumen</location>
    </subcellularLocation>
</comment>
<evidence type="ECO:0000256" key="5">
    <source>
        <dbReference type="ARBA" id="ARBA00023186"/>
    </source>
</evidence>
<feature type="compositionally biased region" description="Basic and acidic residues" evidence="6">
    <location>
        <begin position="1054"/>
        <end position="1082"/>
    </location>
</feature>
<proteinExistence type="predicted"/>
<reference evidence="7" key="1">
    <citation type="submission" date="2022-08" db="EMBL/GenBank/DDBJ databases">
        <title>Novel sulphate-reducing endosymbionts in the free-living metamonad Anaeramoeba.</title>
        <authorList>
            <person name="Jerlstrom-Hultqvist J."/>
            <person name="Cepicka I."/>
            <person name="Gallot-Lavallee L."/>
            <person name="Salas-Leiva D."/>
            <person name="Curtis B.A."/>
            <person name="Zahonova K."/>
            <person name="Pipaliya S."/>
            <person name="Dacks J."/>
            <person name="Roger A.J."/>
        </authorList>
    </citation>
    <scope>NUCLEOTIDE SEQUENCE</scope>
    <source>
        <strain evidence="7">Busselton2</strain>
    </source>
</reference>
<dbReference type="Gene3D" id="3.30.30.30">
    <property type="match status" value="2"/>
</dbReference>
<feature type="region of interest" description="Disordered" evidence="6">
    <location>
        <begin position="626"/>
        <end position="686"/>
    </location>
</feature>
<accession>A0AAV7ZD20</accession>
<dbReference type="GO" id="GO:0030968">
    <property type="term" value="P:endoplasmic reticulum unfolded protein response"/>
    <property type="evidence" value="ECO:0007669"/>
    <property type="project" value="TreeGrafter"/>
</dbReference>